<organism evidence="3 4">
    <name type="scientific">Malassezia obtusa</name>
    <dbReference type="NCBI Taxonomy" id="76774"/>
    <lineage>
        <taxon>Eukaryota</taxon>
        <taxon>Fungi</taxon>
        <taxon>Dikarya</taxon>
        <taxon>Basidiomycota</taxon>
        <taxon>Ustilaginomycotina</taxon>
        <taxon>Malasseziomycetes</taxon>
        <taxon>Malasseziales</taxon>
        <taxon>Malasseziaceae</taxon>
        <taxon>Malassezia</taxon>
    </lineage>
</organism>
<keyword evidence="4" id="KW-1185">Reference proteome</keyword>
<evidence type="ECO:0000313" key="3">
    <source>
        <dbReference type="EMBL" id="WFD01616.1"/>
    </source>
</evidence>
<dbReference type="SUPFAM" id="SSF53474">
    <property type="entry name" value="alpha/beta-Hydrolases"/>
    <property type="match status" value="1"/>
</dbReference>
<dbReference type="PANTHER" id="PTHR47381:SF3">
    <property type="entry name" value="ALPHA_BETA-HYDROLASES SUPERFAMILY PROTEIN"/>
    <property type="match status" value="1"/>
</dbReference>
<comment type="catalytic activity">
    <reaction evidence="2">
        <text>a monoacylglycerol + H2O = glycerol + a fatty acid + H(+)</text>
        <dbReference type="Rhea" id="RHEA:15245"/>
        <dbReference type="ChEBI" id="CHEBI:15377"/>
        <dbReference type="ChEBI" id="CHEBI:15378"/>
        <dbReference type="ChEBI" id="CHEBI:17408"/>
        <dbReference type="ChEBI" id="CHEBI:17754"/>
        <dbReference type="ChEBI" id="CHEBI:28868"/>
    </reaction>
</comment>
<protein>
    <recommendedName>
        <fullName evidence="5">Alpha/beta hydrolase family protein</fullName>
    </recommendedName>
</protein>
<evidence type="ECO:0008006" key="5">
    <source>
        <dbReference type="Google" id="ProtNLM"/>
    </source>
</evidence>
<name>A0AAF0DXV4_9BASI</name>
<dbReference type="Gene3D" id="3.40.50.1820">
    <property type="entry name" value="alpha/beta hydrolase"/>
    <property type="match status" value="1"/>
</dbReference>
<dbReference type="AlphaFoldDB" id="A0AAF0DXV4"/>
<evidence type="ECO:0000256" key="1">
    <source>
        <dbReference type="ARBA" id="ARBA00047591"/>
    </source>
</evidence>
<reference evidence="3" key="1">
    <citation type="submission" date="2023-03" db="EMBL/GenBank/DDBJ databases">
        <title>Mating type loci evolution in Malassezia.</title>
        <authorList>
            <person name="Coelho M.A."/>
        </authorList>
    </citation>
    <scope>NUCLEOTIDE SEQUENCE</scope>
    <source>
        <strain evidence="3">CBS 7876</strain>
    </source>
</reference>
<dbReference type="EMBL" id="CP119934">
    <property type="protein sequence ID" value="WFD01616.1"/>
    <property type="molecule type" value="Genomic_DNA"/>
</dbReference>
<accession>A0AAF0DXV4</accession>
<dbReference type="Proteomes" id="UP001214603">
    <property type="component" value="Chromosome 1"/>
</dbReference>
<dbReference type="PANTHER" id="PTHR47381">
    <property type="entry name" value="ALPHA/BETA-HYDROLASES SUPERFAMILY PROTEIN"/>
    <property type="match status" value="1"/>
</dbReference>
<gene>
    <name evidence="3" type="ORF">MOBT1_000292</name>
</gene>
<evidence type="ECO:0000313" key="4">
    <source>
        <dbReference type="Proteomes" id="UP001214603"/>
    </source>
</evidence>
<dbReference type="InterPro" id="IPR029058">
    <property type="entry name" value="AB_hydrolase_fold"/>
</dbReference>
<comment type="catalytic activity">
    <reaction evidence="1">
        <text>a diacylglycerol + H2O = a monoacylglycerol + a fatty acid + H(+)</text>
        <dbReference type="Rhea" id="RHEA:32731"/>
        <dbReference type="ChEBI" id="CHEBI:15377"/>
        <dbReference type="ChEBI" id="CHEBI:15378"/>
        <dbReference type="ChEBI" id="CHEBI:17408"/>
        <dbReference type="ChEBI" id="CHEBI:18035"/>
        <dbReference type="ChEBI" id="CHEBI:28868"/>
    </reaction>
</comment>
<sequence length="324" mass="35594">MQAAATTDRVTELPIMRSFHPSVETVDVAGIPVNVFGLNNLTPPSQGGVPDVCLSIHMHGRTGSAKNEEGLIKEIYNHTMTARQQLAGSARMRDFLIISFDSRNHGSRKTNPQGQKTWKEGNTLHGVDMYGMIRGTADDTKFLAEMLPAYLFPNDERRVSLVCVTGKSLGGHSVWQVLAHDPTIRVGVSFIGTPDFQKLLATRAKNSGLEDRPPAVPGALRALMQRVDPAQQPYREVGPRNPFFGKKICATLGSDDNLVRVSYAQEFLENVVVAPPGSEEARRSLQVYIQPNTGHKVTTESTSMRAHPVLQLGGQWLAQWALPY</sequence>
<evidence type="ECO:0000256" key="2">
    <source>
        <dbReference type="ARBA" id="ARBA00048461"/>
    </source>
</evidence>
<proteinExistence type="predicted"/>